<accession>A0ACC2L5Y3</accession>
<gene>
    <name evidence="1" type="ORF">MRB53_021996</name>
</gene>
<evidence type="ECO:0000313" key="1">
    <source>
        <dbReference type="EMBL" id="KAJ8628673.1"/>
    </source>
</evidence>
<evidence type="ECO:0000313" key="2">
    <source>
        <dbReference type="Proteomes" id="UP001234297"/>
    </source>
</evidence>
<protein>
    <submittedName>
        <fullName evidence="1">Uncharacterized protein</fullName>
    </submittedName>
</protein>
<reference evidence="1 2" key="1">
    <citation type="journal article" date="2022" name="Hortic Res">
        <title>A haplotype resolved chromosomal level avocado genome allows analysis of novel avocado genes.</title>
        <authorList>
            <person name="Nath O."/>
            <person name="Fletcher S.J."/>
            <person name="Hayward A."/>
            <person name="Shaw L.M."/>
            <person name="Masouleh A.K."/>
            <person name="Furtado A."/>
            <person name="Henry R.J."/>
            <person name="Mitter N."/>
        </authorList>
    </citation>
    <scope>NUCLEOTIDE SEQUENCE [LARGE SCALE GENOMIC DNA]</scope>
    <source>
        <strain evidence="2">cv. Hass</strain>
    </source>
</reference>
<organism evidence="1 2">
    <name type="scientific">Persea americana</name>
    <name type="common">Avocado</name>
    <dbReference type="NCBI Taxonomy" id="3435"/>
    <lineage>
        <taxon>Eukaryota</taxon>
        <taxon>Viridiplantae</taxon>
        <taxon>Streptophyta</taxon>
        <taxon>Embryophyta</taxon>
        <taxon>Tracheophyta</taxon>
        <taxon>Spermatophyta</taxon>
        <taxon>Magnoliopsida</taxon>
        <taxon>Magnoliidae</taxon>
        <taxon>Laurales</taxon>
        <taxon>Lauraceae</taxon>
        <taxon>Persea</taxon>
    </lineage>
</organism>
<proteinExistence type="predicted"/>
<dbReference type="Proteomes" id="UP001234297">
    <property type="component" value="Chromosome 7"/>
</dbReference>
<name>A0ACC2L5Y3_PERAE</name>
<sequence length="398" mass="43464">MKEKMKQEEWDKDRRPILHMYGSTSTTSPLFLLLLLLQASAARSQPAASAQQNSHAASPRFTPSMAIIIVVLIAAFFLMAFFSVYLRLCAGDIRGRSASLRRTLTRARRALRRGLEPAVIDSLPTFQYSAVKGLKLGSESLECAVCLNEFEDDETLRLLPKCSHVFHPDCIDSWLVSHTTCPVCRSDLVEADPDTGAAGPAETPDPATEDETRDVVPLHQVAVDVCDDPNRDPQPDLIPIRSKSTRQPLRFPRSHTTGHSLVPPGENVDRFTLRLPEHVRKEIVDGGLDRSASHPAAAAAFGAGGRSGSGGSGRGRFQWRFDRAAKSDRWAFLTAAPGFLRSVSVRSQRRADGEQTANVKPVLPSVKTPFDCLGRKAEADAESAPVRSSSPVFTVSTQ</sequence>
<keyword evidence="2" id="KW-1185">Reference proteome</keyword>
<comment type="caution">
    <text evidence="1">The sequence shown here is derived from an EMBL/GenBank/DDBJ whole genome shotgun (WGS) entry which is preliminary data.</text>
</comment>
<dbReference type="EMBL" id="CM056815">
    <property type="protein sequence ID" value="KAJ8628673.1"/>
    <property type="molecule type" value="Genomic_DNA"/>
</dbReference>